<dbReference type="InterPro" id="IPR043519">
    <property type="entry name" value="NT_sf"/>
</dbReference>
<gene>
    <name evidence="13 15" type="primary">cca</name>
    <name evidence="15" type="ORF">PROVRUST_06072</name>
</gene>
<dbReference type="GO" id="GO:0016791">
    <property type="term" value="F:phosphatase activity"/>
    <property type="evidence" value="ECO:0007669"/>
    <property type="project" value="UniProtKB-UniRule"/>
</dbReference>
<dbReference type="eggNOG" id="COG0617">
    <property type="taxonomic scope" value="Bacteria"/>
</dbReference>
<dbReference type="GO" id="GO:0000049">
    <property type="term" value="F:tRNA binding"/>
    <property type="evidence" value="ECO:0007669"/>
    <property type="project" value="UniProtKB-UniRule"/>
</dbReference>
<dbReference type="NCBIfam" id="NF008137">
    <property type="entry name" value="PRK10885.1"/>
    <property type="match status" value="1"/>
</dbReference>
<comment type="caution">
    <text evidence="15">The sequence shown here is derived from an EMBL/GenBank/DDBJ whole genome shotgun (WGS) entry which is preliminary data.</text>
</comment>
<evidence type="ECO:0000256" key="8">
    <source>
        <dbReference type="ARBA" id="ARBA00022801"/>
    </source>
</evidence>
<proteinExistence type="inferred from homology"/>
<evidence type="ECO:0000256" key="13">
    <source>
        <dbReference type="HAMAP-Rule" id="MF_01261"/>
    </source>
</evidence>
<dbReference type="EC" id="3.1.4.-" evidence="13"/>
<comment type="catalytic activity">
    <reaction evidence="13">
        <text>a tRNA precursor + 2 CTP + ATP = a tRNA with a 3' CCA end + 3 diphosphate</text>
        <dbReference type="Rhea" id="RHEA:14433"/>
        <dbReference type="Rhea" id="RHEA-COMP:10465"/>
        <dbReference type="Rhea" id="RHEA-COMP:10468"/>
        <dbReference type="ChEBI" id="CHEBI:30616"/>
        <dbReference type="ChEBI" id="CHEBI:33019"/>
        <dbReference type="ChEBI" id="CHEBI:37563"/>
        <dbReference type="ChEBI" id="CHEBI:74896"/>
        <dbReference type="ChEBI" id="CHEBI:83071"/>
        <dbReference type="EC" id="2.7.7.72"/>
    </reaction>
</comment>
<dbReference type="PANTHER" id="PTHR47545">
    <property type="entry name" value="MULTIFUNCTIONAL CCA PROTEIN"/>
    <property type="match status" value="1"/>
</dbReference>
<evidence type="ECO:0000256" key="9">
    <source>
        <dbReference type="ARBA" id="ARBA00022840"/>
    </source>
</evidence>
<dbReference type="SUPFAM" id="SSF81891">
    <property type="entry name" value="Poly A polymerase C-terminal region-like"/>
    <property type="match status" value="1"/>
</dbReference>
<comment type="function">
    <text evidence="13">Catalyzes the addition and repair of the essential 3'-terminal CCA sequence in tRNAs without using a nucleic acid template. Adds these three nucleotides in the order of C, C, and A to the tRNA nucleotide-73, using CTP and ATP as substrates and producing inorganic pyrophosphate. tRNA 3'-terminal CCA addition is required both for tRNA processing and repair. Also involved in tRNA surveillance by mediating tandem CCA addition to generate a CCACCA at the 3' terminus of unstable tRNAs. While stable tRNAs receive only 3'-terminal CCA, unstable tRNAs are marked with CCACCA and rapidly degraded.</text>
</comment>
<dbReference type="InterPro" id="IPR032828">
    <property type="entry name" value="PolyA_RNA-bd"/>
</dbReference>
<dbReference type="HAMAP" id="MF_01262">
    <property type="entry name" value="CCA_bact_type2"/>
    <property type="match status" value="1"/>
</dbReference>
<feature type="binding site" evidence="13">
    <location>
        <position position="145"/>
    </location>
    <ligand>
        <name>ATP</name>
        <dbReference type="ChEBI" id="CHEBI:30616"/>
    </ligand>
</feature>
<feature type="binding site" evidence="13">
    <location>
        <position position="19"/>
    </location>
    <ligand>
        <name>CTP</name>
        <dbReference type="ChEBI" id="CHEBI:37563"/>
    </ligand>
</feature>
<dbReference type="Pfam" id="PF12627">
    <property type="entry name" value="PolyA_pol_RNAbd"/>
    <property type="match status" value="1"/>
</dbReference>
<dbReference type="HAMAP" id="MF_01261">
    <property type="entry name" value="CCA_bact_type1"/>
    <property type="match status" value="1"/>
</dbReference>
<evidence type="ECO:0000256" key="12">
    <source>
        <dbReference type="ARBA" id="ARBA00023268"/>
    </source>
</evidence>
<evidence type="ECO:0000313" key="15">
    <source>
        <dbReference type="EMBL" id="EFB72787.1"/>
    </source>
</evidence>
<dbReference type="Gene3D" id="1.10.3090.10">
    <property type="entry name" value="cca-adding enzyme, domain 2"/>
    <property type="match status" value="1"/>
</dbReference>
<dbReference type="CDD" id="cd00077">
    <property type="entry name" value="HDc"/>
    <property type="match status" value="1"/>
</dbReference>
<comment type="catalytic activity">
    <reaction evidence="13">
        <text>a tRNA with a 3' CCA end + 2 CTP + ATP = a tRNA with a 3' CCACCA end + 3 diphosphate</text>
        <dbReference type="Rhea" id="RHEA:76235"/>
        <dbReference type="Rhea" id="RHEA-COMP:10468"/>
        <dbReference type="Rhea" id="RHEA-COMP:18655"/>
        <dbReference type="ChEBI" id="CHEBI:30616"/>
        <dbReference type="ChEBI" id="CHEBI:33019"/>
        <dbReference type="ChEBI" id="CHEBI:37563"/>
        <dbReference type="ChEBI" id="CHEBI:83071"/>
        <dbReference type="ChEBI" id="CHEBI:195187"/>
    </reaction>
</comment>
<dbReference type="AlphaFoldDB" id="D1P1K1"/>
<dbReference type="PIRSF" id="PIRSF000813">
    <property type="entry name" value="CCA_bact"/>
    <property type="match status" value="1"/>
</dbReference>
<evidence type="ECO:0000256" key="5">
    <source>
        <dbReference type="ARBA" id="ARBA00022723"/>
    </source>
</evidence>
<keyword evidence="3 13" id="KW-0819">tRNA processing</keyword>
<feature type="binding site" evidence="13">
    <location>
        <position position="99"/>
    </location>
    <ligand>
        <name>CTP</name>
        <dbReference type="ChEBI" id="CHEBI:37563"/>
    </ligand>
</feature>
<dbReference type="GO" id="GO:0004810">
    <property type="term" value="F:CCA tRNA nucleotidyltransferase activity"/>
    <property type="evidence" value="ECO:0007669"/>
    <property type="project" value="UniProtKB-UniRule"/>
</dbReference>
<keyword evidence="16" id="KW-1185">Reference proteome</keyword>
<reference evidence="15" key="1">
    <citation type="submission" date="2009-12" db="EMBL/GenBank/DDBJ databases">
        <authorList>
            <person name="Weinstock G."/>
            <person name="Sodergren E."/>
            <person name="Clifton S."/>
            <person name="Fulton L."/>
            <person name="Fulton B."/>
            <person name="Courtney L."/>
            <person name="Fronick C."/>
            <person name="Harrison M."/>
            <person name="Strong C."/>
            <person name="Farmer C."/>
            <person name="Delahaunty K."/>
            <person name="Markovic C."/>
            <person name="Hall O."/>
            <person name="Minx P."/>
            <person name="Tomlinson C."/>
            <person name="Mitreva M."/>
            <person name="Nelson J."/>
            <person name="Hou S."/>
            <person name="Wollam A."/>
            <person name="Pepin K.H."/>
            <person name="Johnson M."/>
            <person name="Bhonagiri V."/>
            <person name="Nash W.E."/>
            <person name="Warren W."/>
            <person name="Chinwalla A."/>
            <person name="Mardis E.R."/>
            <person name="Wilson R.K."/>
        </authorList>
    </citation>
    <scope>NUCLEOTIDE SEQUENCE [LARGE SCALE GENOMIC DNA]</scope>
    <source>
        <strain evidence="15">DSM 4541</strain>
    </source>
</reference>
<evidence type="ECO:0000256" key="7">
    <source>
        <dbReference type="ARBA" id="ARBA00022800"/>
    </source>
</evidence>
<feature type="binding site" evidence="13">
    <location>
        <position position="16"/>
    </location>
    <ligand>
        <name>ATP</name>
        <dbReference type="ChEBI" id="CHEBI:30616"/>
    </ligand>
</feature>
<evidence type="ECO:0000256" key="3">
    <source>
        <dbReference type="ARBA" id="ARBA00022694"/>
    </source>
</evidence>
<comment type="miscellaneous">
    <text evidence="13">A single active site specifically recognizes both ATP and CTP and is responsible for their addition.</text>
</comment>
<dbReference type="HOGENOM" id="CLU_015961_1_1_6"/>
<dbReference type="PROSITE" id="PS51831">
    <property type="entry name" value="HD"/>
    <property type="match status" value="1"/>
</dbReference>
<keyword evidence="7 13" id="KW-0692">RNA repair</keyword>
<evidence type="ECO:0000256" key="10">
    <source>
        <dbReference type="ARBA" id="ARBA00022842"/>
    </source>
</evidence>
<comment type="similarity">
    <text evidence="13">Belongs to the tRNA nucleotidyltransferase/poly(A) polymerase family. Bacterial CCA-adding enzyme type 1 subfamily.</text>
</comment>
<keyword evidence="11 13" id="KW-0694">RNA-binding</keyword>
<evidence type="ECO:0000256" key="6">
    <source>
        <dbReference type="ARBA" id="ARBA00022741"/>
    </source>
</evidence>
<dbReference type="FunFam" id="1.10.3090.10:FF:000001">
    <property type="entry name" value="Multifunctional CCA protein"/>
    <property type="match status" value="1"/>
</dbReference>
<dbReference type="EMBL" id="ABXV02000021">
    <property type="protein sequence ID" value="EFB72787.1"/>
    <property type="molecule type" value="Genomic_DNA"/>
</dbReference>
<feature type="binding site" evidence="13">
    <location>
        <position position="16"/>
    </location>
    <ligand>
        <name>CTP</name>
        <dbReference type="ChEBI" id="CHEBI:37563"/>
    </ligand>
</feature>
<name>D1P1K1_9GAMM</name>
<evidence type="ECO:0000256" key="1">
    <source>
        <dbReference type="ARBA" id="ARBA00022596"/>
    </source>
</evidence>
<dbReference type="InterPro" id="IPR002646">
    <property type="entry name" value="PolA_pol_head_dom"/>
</dbReference>
<sequence length="419" mass="47198">MMVGCKTYMKIYLVGGAVRDKLLGLPISDRDYVVVGTTPEAMLAKGFQQVGKDFPVFLHPKTHEEYALARTERKIGAGYTGFSCYSAPDVTIEDDLLRRDLTINAIAQSDTGELIDPYHGVKDLKNRVLRHVSDAFLEDPLRVLRVARFAARYYQQGFRVAPETMTLMQSMVETGELSHLTPERVWVETHKAIMSHSPQVYFEVLRDCGALAVLFPEIDHLFGVPAPEKWHPEIDTGIHILMVMGVIATLSNDIDVRFAALCHDLGKALTPKELWPSHPNHGEAGIPLIEALCERLKIPTSARDLARLAARYHDKIHVIGKLNAQEIVQIFDGLDSWRKPERIAQLSLVSEADARGRGGLECQNYRQGEYLRQAYAIAQQVSVKPIIEQGFQGPQIREELTHQRIQAVESWQKTQKIMD</sequence>
<keyword evidence="6 13" id="KW-0547">Nucleotide-binding</keyword>
<comment type="cofactor">
    <cofactor evidence="13">
        <name>Mg(2+)</name>
        <dbReference type="ChEBI" id="CHEBI:18420"/>
    </cofactor>
    <text evidence="13">Magnesium is required for nucleotidyltransferase activity.</text>
</comment>
<feature type="binding site" evidence="13">
    <location>
        <position position="29"/>
    </location>
    <ligand>
        <name>Mg(2+)</name>
        <dbReference type="ChEBI" id="CHEBI:18420"/>
    </ligand>
</feature>
<feature type="domain" description="HD" evidence="14">
    <location>
        <begin position="236"/>
        <end position="337"/>
    </location>
</feature>
<feature type="binding site" evidence="13">
    <location>
        <position position="145"/>
    </location>
    <ligand>
        <name>CTP</name>
        <dbReference type="ChEBI" id="CHEBI:37563"/>
    </ligand>
</feature>
<organism evidence="15 16">
    <name type="scientific">Providencia rustigianii DSM 4541</name>
    <dbReference type="NCBI Taxonomy" id="500637"/>
    <lineage>
        <taxon>Bacteria</taxon>
        <taxon>Pseudomonadati</taxon>
        <taxon>Pseudomonadota</taxon>
        <taxon>Gammaproteobacteria</taxon>
        <taxon>Enterobacterales</taxon>
        <taxon>Morganellaceae</taxon>
        <taxon>Providencia</taxon>
    </lineage>
</organism>
<comment type="subunit">
    <text evidence="13">Monomer. Can also form homodimers and oligomers.</text>
</comment>
<dbReference type="EC" id="2.7.7.72" evidence="13"/>
<feature type="binding site" evidence="13">
    <location>
        <position position="148"/>
    </location>
    <ligand>
        <name>ATP</name>
        <dbReference type="ChEBI" id="CHEBI:30616"/>
    </ligand>
</feature>
<dbReference type="FunFam" id="3.30.460.10:FF:000016">
    <property type="entry name" value="Multifunctional CCA protein"/>
    <property type="match status" value="1"/>
</dbReference>
<dbReference type="GO" id="GO:0004112">
    <property type="term" value="F:cyclic-nucleotide phosphodiesterase activity"/>
    <property type="evidence" value="ECO:0007669"/>
    <property type="project" value="UniProtKB-UniRule"/>
</dbReference>
<comment type="domain">
    <text evidence="13">Comprises two domains: an N-terminal domain containing the nucleotidyltransferase activity and a C-terminal HD domain associated with both phosphodiesterase and phosphatase activities.</text>
</comment>
<keyword evidence="2 13" id="KW-0808">Transferase</keyword>
<feature type="binding site" evidence="13">
    <location>
        <position position="148"/>
    </location>
    <ligand>
        <name>CTP</name>
        <dbReference type="ChEBI" id="CHEBI:37563"/>
    </ligand>
</feature>
<dbReference type="EC" id="3.1.3.-" evidence="13"/>
<keyword evidence="12 13" id="KW-0511">Multifunctional enzyme</keyword>
<protein>
    <recommendedName>
        <fullName evidence="13">Multifunctional CCA protein</fullName>
    </recommendedName>
    <domain>
        <recommendedName>
            <fullName evidence="13">CCA-adding enzyme</fullName>
            <ecNumber evidence="13">2.7.7.72</ecNumber>
        </recommendedName>
        <alternativeName>
            <fullName evidence="13">CCA tRNA nucleotidyltransferase</fullName>
        </alternativeName>
        <alternativeName>
            <fullName evidence="13">tRNA CCA-pyrophosphorylase</fullName>
        </alternativeName>
        <alternativeName>
            <fullName evidence="13">tRNA adenylyl-/cytidylyl-transferase</fullName>
        </alternativeName>
        <alternativeName>
            <fullName evidence="13">tRNA nucleotidyltransferase</fullName>
        </alternativeName>
        <alternativeName>
            <fullName evidence="13">tRNA-NT</fullName>
        </alternativeName>
    </domain>
    <domain>
        <recommendedName>
            <fullName evidence="13">2'-nucleotidase</fullName>
            <ecNumber evidence="13">3.1.3.-</ecNumber>
        </recommendedName>
    </domain>
    <domain>
        <recommendedName>
            <fullName evidence="13">2',3'-cyclic phosphodiesterase</fullName>
            <ecNumber evidence="13">3.1.4.-</ecNumber>
        </recommendedName>
    </domain>
    <domain>
        <recommendedName>
            <fullName evidence="13">Phosphatase</fullName>
        </recommendedName>
    </domain>
</protein>
<dbReference type="GO" id="GO:0000287">
    <property type="term" value="F:magnesium ion binding"/>
    <property type="evidence" value="ECO:0007669"/>
    <property type="project" value="UniProtKB-UniRule"/>
</dbReference>
<keyword evidence="4 13" id="KW-0548">Nucleotidyltransferase</keyword>
<dbReference type="PANTHER" id="PTHR47545:SF1">
    <property type="entry name" value="MULTIFUNCTIONAL CCA PROTEIN"/>
    <property type="match status" value="1"/>
</dbReference>
<accession>D1P1K1</accession>
<feature type="binding site" evidence="13">
    <location>
        <position position="31"/>
    </location>
    <ligand>
        <name>Mg(2+)</name>
        <dbReference type="ChEBI" id="CHEBI:18420"/>
    </ligand>
</feature>
<dbReference type="InterPro" id="IPR012006">
    <property type="entry name" value="CCA_bact"/>
</dbReference>
<dbReference type="Gene3D" id="3.30.460.10">
    <property type="entry name" value="Beta Polymerase, domain 2"/>
    <property type="match status" value="1"/>
</dbReference>
<keyword evidence="5 13" id="KW-0479">Metal-binding</keyword>
<dbReference type="Pfam" id="PF01743">
    <property type="entry name" value="PolyA_pol"/>
    <property type="match status" value="1"/>
</dbReference>
<feature type="binding site" evidence="13">
    <location>
        <position position="19"/>
    </location>
    <ligand>
        <name>ATP</name>
        <dbReference type="ChEBI" id="CHEBI:30616"/>
    </ligand>
</feature>
<dbReference type="STRING" id="500637.PROVRUST_06072"/>
<dbReference type="CDD" id="cd05398">
    <property type="entry name" value="NT_ClassII-CCAase"/>
    <property type="match status" value="1"/>
</dbReference>
<evidence type="ECO:0000256" key="11">
    <source>
        <dbReference type="ARBA" id="ARBA00022884"/>
    </source>
</evidence>
<dbReference type="InterPro" id="IPR006674">
    <property type="entry name" value="HD_domain"/>
</dbReference>
<dbReference type="SMART" id="SM00471">
    <property type="entry name" value="HDc"/>
    <property type="match status" value="1"/>
</dbReference>
<dbReference type="GO" id="GO:0042245">
    <property type="term" value="P:RNA repair"/>
    <property type="evidence" value="ECO:0007669"/>
    <property type="project" value="UniProtKB-KW"/>
</dbReference>
<dbReference type="Pfam" id="PF01966">
    <property type="entry name" value="HD"/>
    <property type="match status" value="1"/>
</dbReference>
<keyword evidence="1 13" id="KW-0533">Nickel</keyword>
<evidence type="ECO:0000256" key="2">
    <source>
        <dbReference type="ARBA" id="ARBA00022679"/>
    </source>
</evidence>
<dbReference type="GO" id="GO:0001680">
    <property type="term" value="P:tRNA 3'-terminal CCA addition"/>
    <property type="evidence" value="ECO:0007669"/>
    <property type="project" value="UniProtKB-UniRule"/>
</dbReference>
<dbReference type="GO" id="GO:0160016">
    <property type="term" value="F:CCACCA tRNA nucleotidyltransferase activity"/>
    <property type="evidence" value="ECO:0007669"/>
    <property type="project" value="RHEA"/>
</dbReference>
<evidence type="ECO:0000259" key="14">
    <source>
        <dbReference type="PROSITE" id="PS51831"/>
    </source>
</evidence>
<dbReference type="Proteomes" id="UP000005512">
    <property type="component" value="Unassembled WGS sequence"/>
</dbReference>
<dbReference type="GO" id="GO:0005524">
    <property type="term" value="F:ATP binding"/>
    <property type="evidence" value="ECO:0007669"/>
    <property type="project" value="UniProtKB-UniRule"/>
</dbReference>
<comment type="cofactor">
    <cofactor evidence="13">
        <name>Ni(2+)</name>
        <dbReference type="ChEBI" id="CHEBI:49786"/>
    </cofactor>
    <text evidence="13">Nickel for phosphatase activity.</text>
</comment>
<keyword evidence="10 13" id="KW-0460">Magnesium</keyword>
<feature type="binding site" evidence="13">
    <location>
        <position position="99"/>
    </location>
    <ligand>
        <name>ATP</name>
        <dbReference type="ChEBI" id="CHEBI:30616"/>
    </ligand>
</feature>
<evidence type="ECO:0000313" key="16">
    <source>
        <dbReference type="Proteomes" id="UP000005512"/>
    </source>
</evidence>
<keyword evidence="8 13" id="KW-0378">Hydrolase</keyword>
<evidence type="ECO:0000256" key="4">
    <source>
        <dbReference type="ARBA" id="ARBA00022695"/>
    </source>
</evidence>
<dbReference type="InterPro" id="IPR050124">
    <property type="entry name" value="tRNA_CCA-adding_enzyme"/>
</dbReference>
<dbReference type="SUPFAM" id="SSF81301">
    <property type="entry name" value="Nucleotidyltransferase"/>
    <property type="match status" value="1"/>
</dbReference>
<keyword evidence="9 13" id="KW-0067">ATP-binding</keyword>
<dbReference type="InterPro" id="IPR003607">
    <property type="entry name" value="HD/PDEase_dom"/>
</dbReference>